<dbReference type="KEGG" id="pvx:PVX_089765"/>
<name>A5K5Y1_PLAVS</name>
<feature type="compositionally biased region" description="Basic and acidic residues" evidence="1">
    <location>
        <begin position="150"/>
        <end position="160"/>
    </location>
</feature>
<organism evidence="3 4">
    <name type="scientific">Plasmodium vivax (strain Salvador I)</name>
    <dbReference type="NCBI Taxonomy" id="126793"/>
    <lineage>
        <taxon>Eukaryota</taxon>
        <taxon>Sar</taxon>
        <taxon>Alveolata</taxon>
        <taxon>Apicomplexa</taxon>
        <taxon>Aconoidasida</taxon>
        <taxon>Haemosporida</taxon>
        <taxon>Plasmodiidae</taxon>
        <taxon>Plasmodium</taxon>
        <taxon>Plasmodium (Plasmodium)</taxon>
    </lineage>
</organism>
<dbReference type="AlphaFoldDB" id="A5K5Y1"/>
<feature type="compositionally biased region" description="Acidic residues" evidence="1">
    <location>
        <begin position="161"/>
        <end position="199"/>
    </location>
</feature>
<dbReference type="Proteomes" id="UP000008333">
    <property type="component" value="Unassembled WGS sequence"/>
</dbReference>
<feature type="compositionally biased region" description="Basic and acidic residues" evidence="1">
    <location>
        <begin position="38"/>
        <end position="51"/>
    </location>
</feature>
<keyword evidence="4" id="KW-1185">Reference proteome</keyword>
<dbReference type="OMA" id="KWCALFA"/>
<dbReference type="RefSeq" id="XP_001615043.1">
    <property type="nucleotide sequence ID" value="XM_001614993.1"/>
</dbReference>
<feature type="domain" description="Plasmodium RESA N-terminal" evidence="2">
    <location>
        <begin position="203"/>
        <end position="321"/>
    </location>
</feature>
<dbReference type="STRING" id="126793.A5K5Y1"/>
<sequence>MLTAPRVVFSVFTLMNIVLMVRRKKKEKKISKKKRIISKKESPSTDAEKRTNKPLFFTTHALSLGGAGQKGPRQLSQFTSDSDGHSTSSELNKKKSNNGKCAGSDCSDCSDGSDCGDCGDCGNCSECRECSEGSEGEQGESPDGAASCSVKKEQQKKTQRDDEDYDDDEEEEEDDEEEDDDESNEEESHEDDEEEEEDGGLDISGILKEHMFVVPKEKVELLLDECNRIQKSDYERALDNLFGELHDFSIQCGLLKEEKIALWNECLEDIAKDLKDIDDYYDEIYDFNMNAETVVTVSFVYSLTNFLNLWTTTIEGIEKKWCALFAERALDYKDALREAKLRKAATAEPDSQEGAAGSSASGAASTTSGAAGTTSGAAGTTSGAASATSGAASATSGAAGTTSGAASATSGAASATSGAASATSSAAAAAPAQEEGKDSQEGDKADSQEEGADSNETKEQ</sequence>
<feature type="region of interest" description="Disordered" evidence="1">
    <location>
        <begin position="29"/>
        <end position="114"/>
    </location>
</feature>
<dbReference type="Pfam" id="PF09687">
    <property type="entry name" value="PRESAN"/>
    <property type="match status" value="1"/>
</dbReference>
<dbReference type="InterPro" id="IPR044885">
    <property type="entry name" value="PRESA_N_sf"/>
</dbReference>
<feature type="compositionally biased region" description="Low complexity" evidence="1">
    <location>
        <begin position="354"/>
        <end position="430"/>
    </location>
</feature>
<feature type="compositionally biased region" description="Low complexity" evidence="1">
    <location>
        <begin position="103"/>
        <end position="114"/>
    </location>
</feature>
<reference evidence="3 4" key="1">
    <citation type="journal article" date="2008" name="Nature">
        <title>Comparative genomics of the neglected human malaria parasite Plasmodium vivax.</title>
        <authorList>
            <person name="Carlton J.M."/>
            <person name="Adams J.H."/>
            <person name="Silva J.C."/>
            <person name="Bidwell S.L."/>
            <person name="Lorenzi H."/>
            <person name="Caler E."/>
            <person name="Crabtree J."/>
            <person name="Angiuoli S.V."/>
            <person name="Merino E.F."/>
            <person name="Amedeo P."/>
            <person name="Cheng Q."/>
            <person name="Coulson R.M."/>
            <person name="Crabb B.S."/>
            <person name="Del Portillo H.A."/>
            <person name="Essien K."/>
            <person name="Feldblyum T.V."/>
            <person name="Fernandez-Becerra C."/>
            <person name="Gilson P.R."/>
            <person name="Gueye A.H."/>
            <person name="Guo X."/>
            <person name="Kang'a S."/>
            <person name="Kooij T.W."/>
            <person name="Korsinczky M."/>
            <person name="Meyer E.V."/>
            <person name="Nene V."/>
            <person name="Paulsen I."/>
            <person name="White O."/>
            <person name="Ralph S.A."/>
            <person name="Ren Q."/>
            <person name="Sargeant T.J."/>
            <person name="Salzberg S.L."/>
            <person name="Stoeckert C.J."/>
            <person name="Sullivan S.A."/>
            <person name="Yamamoto M.M."/>
            <person name="Hoffman S.L."/>
            <person name="Wortman J.R."/>
            <person name="Gardner M.J."/>
            <person name="Galinski M.R."/>
            <person name="Barnwell J.W."/>
            <person name="Fraser-Liggett C.M."/>
        </authorList>
    </citation>
    <scope>NUCLEOTIDE SEQUENCE [LARGE SCALE GENOMIC DNA]</scope>
    <source>
        <strain evidence="3 4">Salvador I</strain>
    </source>
</reference>
<feature type="compositionally biased region" description="Basic and acidic residues" evidence="1">
    <location>
        <begin position="434"/>
        <end position="447"/>
    </location>
</feature>
<accession>A5K5Y1</accession>
<evidence type="ECO:0000256" key="1">
    <source>
        <dbReference type="SAM" id="MobiDB-lite"/>
    </source>
</evidence>
<dbReference type="InterPro" id="IPR019111">
    <property type="entry name" value="PRESA_N"/>
</dbReference>
<evidence type="ECO:0000259" key="2">
    <source>
        <dbReference type="Pfam" id="PF09687"/>
    </source>
</evidence>
<dbReference type="Gene3D" id="6.10.280.180">
    <property type="entry name" value="Plasmodium RESA, N-terminal helical domain"/>
    <property type="match status" value="1"/>
</dbReference>
<comment type="caution">
    <text evidence="3">The sequence shown here is derived from an EMBL/GenBank/DDBJ whole genome shotgun (WGS) entry which is preliminary data.</text>
</comment>
<evidence type="ECO:0000313" key="3">
    <source>
        <dbReference type="EMBL" id="EDL45316.1"/>
    </source>
</evidence>
<feature type="region of interest" description="Disordered" evidence="1">
    <location>
        <begin position="132"/>
        <end position="199"/>
    </location>
</feature>
<dbReference type="EMBL" id="AAKM01000006">
    <property type="protein sequence ID" value="EDL45316.1"/>
    <property type="molecule type" value="Genomic_DNA"/>
</dbReference>
<proteinExistence type="predicted"/>
<feature type="region of interest" description="Disordered" evidence="1">
    <location>
        <begin position="344"/>
        <end position="460"/>
    </location>
</feature>
<gene>
    <name evidence="3" type="ORF">PVX_089765</name>
</gene>
<dbReference type="InParanoid" id="A5K5Y1"/>
<evidence type="ECO:0000313" key="4">
    <source>
        <dbReference type="Proteomes" id="UP000008333"/>
    </source>
</evidence>
<feature type="compositionally biased region" description="Polar residues" evidence="1">
    <location>
        <begin position="74"/>
        <end position="90"/>
    </location>
</feature>
<dbReference type="GeneID" id="5474334"/>
<protein>
    <submittedName>
        <fullName evidence="3">RAD protein (Pv-fam-e)</fullName>
    </submittedName>
</protein>